<name>A0AAV4GH28_9GAST</name>
<dbReference type="EMBL" id="BMAT01004951">
    <property type="protein sequence ID" value="GFR84406.1"/>
    <property type="molecule type" value="Genomic_DNA"/>
</dbReference>
<dbReference type="AlphaFoldDB" id="A0AAV4GH28"/>
<comment type="caution">
    <text evidence="1">The sequence shown here is derived from an EMBL/GenBank/DDBJ whole genome shotgun (WGS) entry which is preliminary data.</text>
</comment>
<sequence length="125" mass="14884">MGQRYGNDREAKLEFLSLFFDEDITSSKQLTEVQMRDVIAYFKDGKRPVPNWVKFDKNRRQHRYILSLCYQLGWKKEGYADLMRLSDWLKSRRNPVKKPLQAMTSAETNKVINALESMVKKIHRI</sequence>
<organism evidence="1 2">
    <name type="scientific">Elysia marginata</name>
    <dbReference type="NCBI Taxonomy" id="1093978"/>
    <lineage>
        <taxon>Eukaryota</taxon>
        <taxon>Metazoa</taxon>
        <taxon>Spiralia</taxon>
        <taxon>Lophotrochozoa</taxon>
        <taxon>Mollusca</taxon>
        <taxon>Gastropoda</taxon>
        <taxon>Heterobranchia</taxon>
        <taxon>Euthyneura</taxon>
        <taxon>Panpulmonata</taxon>
        <taxon>Sacoglossa</taxon>
        <taxon>Placobranchoidea</taxon>
        <taxon>Plakobranchidae</taxon>
        <taxon>Elysia</taxon>
    </lineage>
</organism>
<protein>
    <recommendedName>
        <fullName evidence="3">DUF1018 domain-containing protein</fullName>
    </recommendedName>
</protein>
<evidence type="ECO:0000313" key="2">
    <source>
        <dbReference type="Proteomes" id="UP000762676"/>
    </source>
</evidence>
<proteinExistence type="predicted"/>
<accession>A0AAV4GH28</accession>
<keyword evidence="2" id="KW-1185">Reference proteome</keyword>
<evidence type="ECO:0000313" key="1">
    <source>
        <dbReference type="EMBL" id="GFR84406.1"/>
    </source>
</evidence>
<reference evidence="1 2" key="1">
    <citation type="journal article" date="2021" name="Elife">
        <title>Chloroplast acquisition without the gene transfer in kleptoplastic sea slugs, Plakobranchus ocellatus.</title>
        <authorList>
            <person name="Maeda T."/>
            <person name="Takahashi S."/>
            <person name="Yoshida T."/>
            <person name="Shimamura S."/>
            <person name="Takaki Y."/>
            <person name="Nagai Y."/>
            <person name="Toyoda A."/>
            <person name="Suzuki Y."/>
            <person name="Arimoto A."/>
            <person name="Ishii H."/>
            <person name="Satoh N."/>
            <person name="Nishiyama T."/>
            <person name="Hasebe M."/>
            <person name="Maruyama T."/>
            <person name="Minagawa J."/>
            <person name="Obokata J."/>
            <person name="Shigenobu S."/>
        </authorList>
    </citation>
    <scope>NUCLEOTIDE SEQUENCE [LARGE SCALE GENOMIC DNA]</scope>
</reference>
<evidence type="ECO:0008006" key="3">
    <source>
        <dbReference type="Google" id="ProtNLM"/>
    </source>
</evidence>
<dbReference type="Proteomes" id="UP000762676">
    <property type="component" value="Unassembled WGS sequence"/>
</dbReference>
<gene>
    <name evidence="1" type="ORF">ElyMa_002416500</name>
</gene>